<dbReference type="SUPFAM" id="SSF52440">
    <property type="entry name" value="PreATP-grasp domain"/>
    <property type="match status" value="1"/>
</dbReference>
<keyword evidence="8 13" id="KW-0067">ATP-binding</keyword>
<dbReference type="SMART" id="SM01210">
    <property type="entry name" value="GARS_C"/>
    <property type="match status" value="1"/>
</dbReference>
<dbReference type="Pfam" id="PF01071">
    <property type="entry name" value="GARS_A"/>
    <property type="match status" value="1"/>
</dbReference>
<dbReference type="GO" id="GO:0046872">
    <property type="term" value="F:metal ion binding"/>
    <property type="evidence" value="ECO:0007669"/>
    <property type="project" value="InterPro"/>
</dbReference>
<evidence type="ECO:0000256" key="5">
    <source>
        <dbReference type="ARBA" id="ARBA00022598"/>
    </source>
</evidence>
<dbReference type="Gene3D" id="3.40.50.20">
    <property type="match status" value="1"/>
</dbReference>
<evidence type="ECO:0000313" key="16">
    <source>
        <dbReference type="Proteomes" id="UP000054011"/>
    </source>
</evidence>
<dbReference type="Pfam" id="PF02843">
    <property type="entry name" value="GARS_C"/>
    <property type="match status" value="1"/>
</dbReference>
<dbReference type="InterPro" id="IPR011054">
    <property type="entry name" value="Rudment_hybrid_motif"/>
</dbReference>
<dbReference type="InterPro" id="IPR000115">
    <property type="entry name" value="PRibGlycinamide_synth"/>
</dbReference>
<name>A0A100Y529_9ACTN</name>
<reference evidence="15 16" key="1">
    <citation type="submission" date="2015-11" db="EMBL/GenBank/DDBJ databases">
        <title>Genome-wide analysis reveals the secondary metabolome in Streptomyces kanasensis ZX01.</title>
        <authorList>
            <person name="Zhang G."/>
            <person name="Han L."/>
            <person name="Feng J."/>
            <person name="Zhang X."/>
        </authorList>
    </citation>
    <scope>NUCLEOTIDE SEQUENCE [LARGE SCALE GENOMIC DNA]</scope>
    <source>
        <strain evidence="15 16">ZX01</strain>
    </source>
</reference>
<comment type="catalytic activity">
    <reaction evidence="12">
        <text>5-phospho-beta-D-ribosylamine + glycine + ATP = N(1)-(5-phospho-beta-D-ribosyl)glycinamide + ADP + phosphate + H(+)</text>
        <dbReference type="Rhea" id="RHEA:17453"/>
        <dbReference type="ChEBI" id="CHEBI:15378"/>
        <dbReference type="ChEBI" id="CHEBI:30616"/>
        <dbReference type="ChEBI" id="CHEBI:43474"/>
        <dbReference type="ChEBI" id="CHEBI:57305"/>
        <dbReference type="ChEBI" id="CHEBI:58681"/>
        <dbReference type="ChEBI" id="CHEBI:143788"/>
        <dbReference type="ChEBI" id="CHEBI:456216"/>
        <dbReference type="EC" id="6.3.4.13"/>
    </reaction>
</comment>
<dbReference type="EC" id="6.3.4.13" evidence="4 12"/>
<accession>A0A100Y529</accession>
<comment type="similarity">
    <text evidence="9 12">Belongs to the GARS family.</text>
</comment>
<dbReference type="Gene3D" id="3.90.600.10">
    <property type="entry name" value="Phosphoribosylglycinamide synthetase, C-terminal domain"/>
    <property type="match status" value="1"/>
</dbReference>
<sequence length="416" mass="43034">MKVLVIGGGAREHALCRSLSLDPDVTALHCAPGNAGIAEVAELHRVDALDGAAVARLATDLGADLVVVGPEAPLVAGVADAVRAAGVPCFGPSAEAARLEGSKAFAKDVMASAGVPTARSYVCTTPEEIDEALDAFGAPYVVKDDGLAAGKGVVVTGDVEEARAHARSCERVVIEEYLDGPEVSLFAITDGTTVLPLTPAQDFKRALDGDEGPNTGGMGAYSPLPWADPKLVDEVMATVLQPTVDELRRRGTPFSGLLYAGLAITSRGVRVIEFNARFGDPETQVVLARLRTPLAGVLLHAANGTLDSEPPLTWRDEAAVTVVVAAHDYPATPRTGDPIGGLDEVAELDAPHAYVLHAGTRREGDAVVSAGGRVLSVTATGADLAQARERAYAAVGRIRLEGSQHRTDIARTAAGQ</sequence>
<dbReference type="GO" id="GO:0006189">
    <property type="term" value="P:'de novo' IMP biosynthetic process"/>
    <property type="evidence" value="ECO:0007669"/>
    <property type="project" value="UniProtKB-UniRule"/>
</dbReference>
<evidence type="ECO:0000256" key="2">
    <source>
        <dbReference type="ARBA" id="ARBA00001946"/>
    </source>
</evidence>
<dbReference type="InterPro" id="IPR013815">
    <property type="entry name" value="ATP_grasp_subdomain_1"/>
</dbReference>
<keyword evidence="7 12" id="KW-0658">Purine biosynthesis</keyword>
<dbReference type="HAMAP" id="MF_00138">
    <property type="entry name" value="GARS"/>
    <property type="match status" value="1"/>
</dbReference>
<evidence type="ECO:0000256" key="4">
    <source>
        <dbReference type="ARBA" id="ARBA00013255"/>
    </source>
</evidence>
<dbReference type="PROSITE" id="PS50975">
    <property type="entry name" value="ATP_GRASP"/>
    <property type="match status" value="1"/>
</dbReference>
<dbReference type="InterPro" id="IPR016185">
    <property type="entry name" value="PreATP-grasp_dom_sf"/>
</dbReference>
<dbReference type="EMBL" id="LNSV01000037">
    <property type="protein sequence ID" value="KUH37855.1"/>
    <property type="molecule type" value="Genomic_DNA"/>
</dbReference>
<dbReference type="SMART" id="SM01209">
    <property type="entry name" value="GARS_A"/>
    <property type="match status" value="1"/>
</dbReference>
<dbReference type="InterPro" id="IPR020560">
    <property type="entry name" value="PRibGlycinamide_synth_C-dom"/>
</dbReference>
<dbReference type="GO" id="GO:0009113">
    <property type="term" value="P:purine nucleobase biosynthetic process"/>
    <property type="evidence" value="ECO:0007669"/>
    <property type="project" value="InterPro"/>
</dbReference>
<proteinExistence type="inferred from homology"/>
<dbReference type="OrthoDB" id="9807240at2"/>
<keyword evidence="16" id="KW-1185">Reference proteome</keyword>
<dbReference type="Gene3D" id="3.30.470.20">
    <property type="entry name" value="ATP-grasp fold, B domain"/>
    <property type="match status" value="1"/>
</dbReference>
<evidence type="ECO:0000256" key="12">
    <source>
        <dbReference type="HAMAP-Rule" id="MF_00138"/>
    </source>
</evidence>
<dbReference type="PROSITE" id="PS00184">
    <property type="entry name" value="GARS"/>
    <property type="match status" value="1"/>
</dbReference>
<evidence type="ECO:0000256" key="10">
    <source>
        <dbReference type="ARBA" id="ARBA00042242"/>
    </source>
</evidence>
<dbReference type="NCBIfam" id="TIGR00877">
    <property type="entry name" value="purD"/>
    <property type="match status" value="1"/>
</dbReference>
<dbReference type="InterPro" id="IPR020562">
    <property type="entry name" value="PRibGlycinamide_synth_N"/>
</dbReference>
<evidence type="ECO:0000259" key="14">
    <source>
        <dbReference type="PROSITE" id="PS50975"/>
    </source>
</evidence>
<dbReference type="InterPro" id="IPR037123">
    <property type="entry name" value="PRibGlycinamide_synth_C_sf"/>
</dbReference>
<protein>
    <recommendedName>
        <fullName evidence="4 12">Phosphoribosylamine--glycine ligase</fullName>
        <ecNumber evidence="4 12">6.3.4.13</ecNumber>
    </recommendedName>
    <alternativeName>
        <fullName evidence="12">GARS</fullName>
    </alternativeName>
    <alternativeName>
        <fullName evidence="10 12">Glycinamide ribonucleotide synthetase</fullName>
    </alternativeName>
    <alternativeName>
        <fullName evidence="11 12">Phosphoribosylglycinamide synthetase</fullName>
    </alternativeName>
</protein>
<dbReference type="Gene3D" id="3.30.1490.20">
    <property type="entry name" value="ATP-grasp fold, A domain"/>
    <property type="match status" value="1"/>
</dbReference>
<comment type="pathway">
    <text evidence="3 12">Purine metabolism; IMP biosynthesis via de novo pathway; N(1)-(5-phospho-D-ribosyl)glycinamide from 5-phospho-alpha-D-ribose 1-diphosphate: step 2/2.</text>
</comment>
<feature type="domain" description="ATP-grasp" evidence="14">
    <location>
        <begin position="107"/>
        <end position="303"/>
    </location>
</feature>
<evidence type="ECO:0000256" key="11">
    <source>
        <dbReference type="ARBA" id="ARBA00042864"/>
    </source>
</evidence>
<dbReference type="RefSeq" id="WP_058942898.1">
    <property type="nucleotide sequence ID" value="NZ_LNSV01000037.1"/>
</dbReference>
<dbReference type="Pfam" id="PF02844">
    <property type="entry name" value="GARS_N"/>
    <property type="match status" value="1"/>
</dbReference>
<dbReference type="STRING" id="936756.ATE80_16090"/>
<comment type="cofactor">
    <cofactor evidence="1">
        <name>Mn(2+)</name>
        <dbReference type="ChEBI" id="CHEBI:29035"/>
    </cofactor>
</comment>
<dbReference type="GO" id="GO:0005524">
    <property type="term" value="F:ATP binding"/>
    <property type="evidence" value="ECO:0007669"/>
    <property type="project" value="UniProtKB-UniRule"/>
</dbReference>
<dbReference type="SUPFAM" id="SSF56059">
    <property type="entry name" value="Glutathione synthetase ATP-binding domain-like"/>
    <property type="match status" value="1"/>
</dbReference>
<comment type="cofactor">
    <cofactor evidence="2">
        <name>Mg(2+)</name>
        <dbReference type="ChEBI" id="CHEBI:18420"/>
    </cofactor>
</comment>
<dbReference type="InterPro" id="IPR020561">
    <property type="entry name" value="PRibGlycinamid_synth_ATP-grasp"/>
</dbReference>
<evidence type="ECO:0000256" key="8">
    <source>
        <dbReference type="ARBA" id="ARBA00022840"/>
    </source>
</evidence>
<evidence type="ECO:0000256" key="9">
    <source>
        <dbReference type="ARBA" id="ARBA00038345"/>
    </source>
</evidence>
<keyword evidence="5 12" id="KW-0436">Ligase</keyword>
<dbReference type="PANTHER" id="PTHR43472:SF1">
    <property type="entry name" value="PHOSPHORIBOSYLAMINE--GLYCINE LIGASE, CHLOROPLASTIC"/>
    <property type="match status" value="1"/>
</dbReference>
<dbReference type="PANTHER" id="PTHR43472">
    <property type="entry name" value="PHOSPHORIBOSYLAMINE--GLYCINE LIGASE"/>
    <property type="match status" value="1"/>
</dbReference>
<organism evidence="15 16">
    <name type="scientific">Streptomyces kanasensis</name>
    <dbReference type="NCBI Taxonomy" id="936756"/>
    <lineage>
        <taxon>Bacteria</taxon>
        <taxon>Bacillati</taxon>
        <taxon>Actinomycetota</taxon>
        <taxon>Actinomycetes</taxon>
        <taxon>Kitasatosporales</taxon>
        <taxon>Streptomycetaceae</taxon>
        <taxon>Streptomyces</taxon>
    </lineage>
</organism>
<dbReference type="UniPathway" id="UPA00074">
    <property type="reaction ID" value="UER00125"/>
</dbReference>
<gene>
    <name evidence="12" type="primary">purD</name>
    <name evidence="15" type="ORF">ATE80_16090</name>
</gene>
<evidence type="ECO:0000256" key="7">
    <source>
        <dbReference type="ARBA" id="ARBA00022755"/>
    </source>
</evidence>
<dbReference type="GO" id="GO:0004637">
    <property type="term" value="F:phosphoribosylamine-glycine ligase activity"/>
    <property type="evidence" value="ECO:0007669"/>
    <property type="project" value="UniProtKB-UniRule"/>
</dbReference>
<dbReference type="AlphaFoldDB" id="A0A100Y529"/>
<evidence type="ECO:0000256" key="1">
    <source>
        <dbReference type="ARBA" id="ARBA00001936"/>
    </source>
</evidence>
<evidence type="ECO:0000256" key="13">
    <source>
        <dbReference type="PROSITE-ProRule" id="PRU00409"/>
    </source>
</evidence>
<keyword evidence="6 13" id="KW-0547">Nucleotide-binding</keyword>
<evidence type="ECO:0000256" key="3">
    <source>
        <dbReference type="ARBA" id="ARBA00005174"/>
    </source>
</evidence>
<dbReference type="Proteomes" id="UP000054011">
    <property type="component" value="Unassembled WGS sequence"/>
</dbReference>
<evidence type="ECO:0000256" key="6">
    <source>
        <dbReference type="ARBA" id="ARBA00022741"/>
    </source>
</evidence>
<comment type="caution">
    <text evidence="15">The sequence shown here is derived from an EMBL/GenBank/DDBJ whole genome shotgun (WGS) entry which is preliminary data.</text>
</comment>
<dbReference type="SUPFAM" id="SSF51246">
    <property type="entry name" value="Rudiment single hybrid motif"/>
    <property type="match status" value="1"/>
</dbReference>
<evidence type="ECO:0000313" key="15">
    <source>
        <dbReference type="EMBL" id="KUH37855.1"/>
    </source>
</evidence>
<dbReference type="InterPro" id="IPR011761">
    <property type="entry name" value="ATP-grasp"/>
</dbReference>
<dbReference type="InterPro" id="IPR020559">
    <property type="entry name" value="PRibGlycinamide_synth_CS"/>
</dbReference>